<proteinExistence type="inferred from homology"/>
<comment type="caution">
    <text evidence="1">Lacks conserved residue(s) required for the propagation of feature annotation.</text>
</comment>
<keyword evidence="1" id="KW-0472">Membrane</keyword>
<comment type="subcellular location">
    <subcellularLocation>
        <location evidence="1">Cell membrane</location>
        <topology evidence="1">Multi-pass membrane protein</topology>
    </subcellularLocation>
</comment>
<dbReference type="InterPro" id="IPR052966">
    <property type="entry name" value="Beta-lactamase_Reg"/>
</dbReference>
<comment type="pathway">
    <text evidence="1">Cofactor biosynthesis; adenosylcobalamin biosynthesis.</text>
</comment>
<feature type="transmembrane region" description="Helical" evidence="1">
    <location>
        <begin position="48"/>
        <end position="69"/>
    </location>
</feature>
<dbReference type="EMBL" id="CP157675">
    <property type="protein sequence ID" value="XBP68872.1"/>
    <property type="molecule type" value="Genomic_DNA"/>
</dbReference>
<keyword evidence="1" id="KW-1003">Cell membrane</keyword>
<dbReference type="GO" id="GO:0048472">
    <property type="term" value="F:threonine-phosphate decarboxylase activity"/>
    <property type="evidence" value="ECO:0007669"/>
    <property type="project" value="InterPro"/>
</dbReference>
<protein>
    <recommendedName>
        <fullName evidence="1">Cobalamin biosynthesis protein CobD</fullName>
    </recommendedName>
</protein>
<keyword evidence="1" id="KW-1133">Transmembrane helix</keyword>
<keyword evidence="1" id="KW-0812">Transmembrane</keyword>
<evidence type="ECO:0000313" key="2">
    <source>
        <dbReference type="EMBL" id="XBP68872.1"/>
    </source>
</evidence>
<feature type="transmembrane region" description="Helical" evidence="1">
    <location>
        <begin position="317"/>
        <end position="338"/>
    </location>
</feature>
<dbReference type="InterPro" id="IPR004485">
    <property type="entry name" value="Cobalamin_biosynth_CobD/CbiB"/>
</dbReference>
<organism evidence="2">
    <name type="scientific">Polaromonas hydrogenivorans</name>
    <dbReference type="NCBI Taxonomy" id="335476"/>
    <lineage>
        <taxon>Bacteria</taxon>
        <taxon>Pseudomonadati</taxon>
        <taxon>Pseudomonadota</taxon>
        <taxon>Betaproteobacteria</taxon>
        <taxon>Burkholderiales</taxon>
        <taxon>Comamonadaceae</taxon>
        <taxon>Polaromonas</taxon>
    </lineage>
</organism>
<dbReference type="PANTHER" id="PTHR38684:SF1">
    <property type="entry name" value="PROTEIN AMPE"/>
    <property type="match status" value="1"/>
</dbReference>
<dbReference type="GO" id="GO:0046677">
    <property type="term" value="P:response to antibiotic"/>
    <property type="evidence" value="ECO:0007669"/>
    <property type="project" value="TreeGrafter"/>
</dbReference>
<dbReference type="GO" id="GO:0009236">
    <property type="term" value="P:cobalamin biosynthetic process"/>
    <property type="evidence" value="ECO:0007669"/>
    <property type="project" value="UniProtKB-UniRule"/>
</dbReference>
<dbReference type="Pfam" id="PF03186">
    <property type="entry name" value="CobD_Cbib"/>
    <property type="match status" value="1"/>
</dbReference>
<accession>A0AAU7LMN3</accession>
<comment type="similarity">
    <text evidence="1">Belongs to the CobD/CbiB family.</text>
</comment>
<evidence type="ECO:0000256" key="1">
    <source>
        <dbReference type="HAMAP-Rule" id="MF_00024"/>
    </source>
</evidence>
<dbReference type="RefSeq" id="WP_349277060.1">
    <property type="nucleotide sequence ID" value="NZ_CBCSCU010000014.1"/>
</dbReference>
<dbReference type="AlphaFoldDB" id="A0AAU7LMN3"/>
<gene>
    <name evidence="1" type="primary">cobD</name>
    <name evidence="2" type="ORF">ABLV49_13265</name>
</gene>
<sequence>MSFFAVLFALILEQARPLARDNWVHSGFLGWTRWAHRSLDAGKSHHGWITWLFAVMIPTLLTLLVHWLLWQVNVLLAVAWSVAVLYVTLGFRQFSHYFTDIRDALDDGDEDTARELLAQWRQVDASELPRSEIVRHVIEYSVLAAHRHVFGVLAWFSVLAALGLGPAGAVLYRMSEFVARYWTYKSRTPGEGASPALQQVANSAWGIIDFVPSRVTSLGFAVVGSFEDAIDAWRNYSQRFPTGAAVATASRNDGLILAATSGAVNVRLGGEALKAVLIPSIPQEFEVGGLDPDNAVISAATPGREPEVAHLRSVVGLVWRSVVLWMVLLALLTLARLLG</sequence>
<feature type="transmembrane region" description="Helical" evidence="1">
    <location>
        <begin position="74"/>
        <end position="94"/>
    </location>
</feature>
<dbReference type="NCBIfam" id="NF005792">
    <property type="entry name" value="PRK07630.1"/>
    <property type="match status" value="1"/>
</dbReference>
<feature type="transmembrane region" description="Helical" evidence="1">
    <location>
        <begin position="149"/>
        <end position="172"/>
    </location>
</feature>
<keyword evidence="1" id="KW-0169">Cobalamin biosynthesis</keyword>
<dbReference type="PANTHER" id="PTHR38684">
    <property type="entry name" value="PROTEIN AMPE"/>
    <property type="match status" value="1"/>
</dbReference>
<dbReference type="GO" id="GO:0015420">
    <property type="term" value="F:ABC-type vitamin B12 transporter activity"/>
    <property type="evidence" value="ECO:0007669"/>
    <property type="project" value="UniProtKB-UniRule"/>
</dbReference>
<dbReference type="HAMAP" id="MF_00024">
    <property type="entry name" value="CobD_CbiB"/>
    <property type="match status" value="1"/>
</dbReference>
<comment type="function">
    <text evidence="1">Converts cobyric acid to cobinamide by the addition of aminopropanol on the F carboxylic group.</text>
</comment>
<name>A0AAU7LMN3_9BURK</name>
<dbReference type="GO" id="GO:0005886">
    <property type="term" value="C:plasma membrane"/>
    <property type="evidence" value="ECO:0007669"/>
    <property type="project" value="UniProtKB-SubCell"/>
</dbReference>
<reference evidence="2" key="1">
    <citation type="submission" date="2024-05" db="EMBL/GenBank/DDBJ databases">
        <authorList>
            <person name="Bunk B."/>
            <person name="Swiderski J."/>
            <person name="Sproer C."/>
            <person name="Thiel V."/>
        </authorList>
    </citation>
    <scope>NUCLEOTIDE SEQUENCE</scope>
    <source>
        <strain evidence="2">DSM 17735</strain>
    </source>
</reference>